<dbReference type="GO" id="GO:0003678">
    <property type="term" value="F:DNA helicase activity"/>
    <property type="evidence" value="ECO:0007669"/>
    <property type="project" value="InterPro"/>
</dbReference>
<protein>
    <recommendedName>
        <fullName evidence="4">DNA helicase DnaB-like N-terminal domain-containing protein</fullName>
    </recommendedName>
</protein>
<dbReference type="InterPro" id="IPR036185">
    <property type="entry name" value="DNA_heli_DnaB-like_N_sf"/>
</dbReference>
<evidence type="ECO:0000256" key="2">
    <source>
        <dbReference type="ARBA" id="ARBA00022705"/>
    </source>
</evidence>
<sequence length="112" mass="12834">MKKIEKDFFIEFEQEILGYMLFGGDLKQISIFLKEKHFIDPIHQEMFKAILLAHDRFGKINPLIVKRIMSSDVVDSFESKTNISLSTYLANLLANTSSISTHGVNSARRVIN</sequence>
<dbReference type="PATRIC" id="fig|1261131.3.peg.465"/>
<dbReference type="InterPro" id="IPR007693">
    <property type="entry name" value="DNA_helicase_DnaB-like_N"/>
</dbReference>
<dbReference type="Pfam" id="PF00772">
    <property type="entry name" value="DnaB"/>
    <property type="match status" value="1"/>
</dbReference>
<dbReference type="KEGG" id="lar:lam_486"/>
<dbReference type="Gene3D" id="1.10.860.10">
    <property type="entry name" value="DNAb Helicase, Chain A"/>
    <property type="match status" value="1"/>
</dbReference>
<proteinExistence type="predicted"/>
<dbReference type="Proteomes" id="UP000017862">
    <property type="component" value="Chromosome"/>
</dbReference>
<dbReference type="GO" id="GO:0006269">
    <property type="term" value="P:DNA replication, synthesis of primer"/>
    <property type="evidence" value="ECO:0007669"/>
    <property type="project" value="UniProtKB-KW"/>
</dbReference>
<keyword evidence="2" id="KW-0235">DNA replication</keyword>
<dbReference type="HOGENOM" id="CLU_2141321_0_0_5"/>
<reference evidence="5 6" key="1">
    <citation type="journal article" date="2014" name="Mol. Plant Microbe Interact.">
        <title>The complete genome sequence of Candidatus Liberibacter americanus, associated with citrus Huanglongbing.</title>
        <authorList>
            <person name="Wulff N.A."/>
            <person name="Zhang S."/>
            <person name="Setubal J.C."/>
            <person name="Almeida N.F."/>
            <person name="Martins E.C."/>
            <person name="Harakava R."/>
            <person name="Kumar D."/>
            <person name="Rangel L.T."/>
            <person name="Foissac X."/>
            <person name="Bove J."/>
            <person name="Gabriel D.W."/>
        </authorList>
    </citation>
    <scope>NUCLEOTIDE SEQUENCE [LARGE SCALE GENOMIC DNA]</scope>
    <source>
        <strain evidence="5 6">Sao Paulo</strain>
    </source>
</reference>
<gene>
    <name evidence="5" type="ORF">lam_486</name>
</gene>
<evidence type="ECO:0000313" key="5">
    <source>
        <dbReference type="EMBL" id="AHA27845.1"/>
    </source>
</evidence>
<evidence type="ECO:0000256" key="3">
    <source>
        <dbReference type="ARBA" id="ARBA00023125"/>
    </source>
</evidence>
<dbReference type="InterPro" id="IPR016136">
    <property type="entry name" value="DNA_helicase_N/primase_C"/>
</dbReference>
<keyword evidence="1" id="KW-0639">Primosome</keyword>
<dbReference type="eggNOG" id="COG0305">
    <property type="taxonomic scope" value="Bacteria"/>
</dbReference>
<dbReference type="SUPFAM" id="SSF48024">
    <property type="entry name" value="N-terminal domain of DnaB helicase"/>
    <property type="match status" value="1"/>
</dbReference>
<dbReference type="GO" id="GO:1990077">
    <property type="term" value="C:primosome complex"/>
    <property type="evidence" value="ECO:0007669"/>
    <property type="project" value="UniProtKB-KW"/>
</dbReference>
<accession>U6B4M6</accession>
<keyword evidence="3" id="KW-0238">DNA-binding</keyword>
<dbReference type="AlphaFoldDB" id="U6B4M6"/>
<dbReference type="GO" id="GO:0005524">
    <property type="term" value="F:ATP binding"/>
    <property type="evidence" value="ECO:0007669"/>
    <property type="project" value="InterPro"/>
</dbReference>
<dbReference type="STRING" id="1261131.lam_486"/>
<feature type="domain" description="DNA helicase DnaB-like N-terminal" evidence="4">
    <location>
        <begin position="10"/>
        <end position="100"/>
    </location>
</feature>
<evidence type="ECO:0000313" key="6">
    <source>
        <dbReference type="Proteomes" id="UP000017862"/>
    </source>
</evidence>
<evidence type="ECO:0000259" key="4">
    <source>
        <dbReference type="Pfam" id="PF00772"/>
    </source>
</evidence>
<dbReference type="EMBL" id="CP006604">
    <property type="protein sequence ID" value="AHA27845.1"/>
    <property type="molecule type" value="Genomic_DNA"/>
</dbReference>
<organism evidence="5 6">
    <name type="scientific">Candidatus Liberibacter americanus str. Sao Paulo</name>
    <dbReference type="NCBI Taxonomy" id="1261131"/>
    <lineage>
        <taxon>Bacteria</taxon>
        <taxon>Pseudomonadati</taxon>
        <taxon>Pseudomonadota</taxon>
        <taxon>Alphaproteobacteria</taxon>
        <taxon>Hyphomicrobiales</taxon>
        <taxon>Rhizobiaceae</taxon>
        <taxon>Liberibacter</taxon>
    </lineage>
</organism>
<evidence type="ECO:0000256" key="1">
    <source>
        <dbReference type="ARBA" id="ARBA00022515"/>
    </source>
</evidence>
<name>U6B4M6_9HYPH</name>
<dbReference type="GO" id="GO:0003677">
    <property type="term" value="F:DNA binding"/>
    <property type="evidence" value="ECO:0007669"/>
    <property type="project" value="UniProtKB-KW"/>
</dbReference>
<keyword evidence="6" id="KW-1185">Reference proteome</keyword>
<dbReference type="RefSeq" id="WP_023466248.1">
    <property type="nucleotide sequence ID" value="NC_022793.1"/>
</dbReference>